<feature type="compositionally biased region" description="Pro residues" evidence="1">
    <location>
        <begin position="278"/>
        <end position="288"/>
    </location>
</feature>
<feature type="region of interest" description="Disordered" evidence="1">
    <location>
        <begin position="232"/>
        <end position="288"/>
    </location>
</feature>
<evidence type="ECO:0000256" key="1">
    <source>
        <dbReference type="SAM" id="MobiDB-lite"/>
    </source>
</evidence>
<accession>A0A9P6UN20</accession>
<feature type="transmembrane region" description="Helical" evidence="2">
    <location>
        <begin position="12"/>
        <end position="33"/>
    </location>
</feature>
<dbReference type="OrthoDB" id="2428063at2759"/>
<protein>
    <submittedName>
        <fullName evidence="3">Uncharacterized protein</fullName>
    </submittedName>
</protein>
<dbReference type="Proteomes" id="UP000738325">
    <property type="component" value="Unassembled WGS sequence"/>
</dbReference>
<evidence type="ECO:0000313" key="3">
    <source>
        <dbReference type="EMBL" id="KAG0313531.1"/>
    </source>
</evidence>
<feature type="compositionally biased region" description="Low complexity" evidence="1">
    <location>
        <begin position="268"/>
        <end position="277"/>
    </location>
</feature>
<keyword evidence="2" id="KW-0812">Transmembrane</keyword>
<name>A0A9P6UN20_9FUNG</name>
<evidence type="ECO:0000313" key="4">
    <source>
        <dbReference type="Proteomes" id="UP000738325"/>
    </source>
</evidence>
<proteinExistence type="predicted"/>
<feature type="compositionally biased region" description="Low complexity" evidence="1">
    <location>
        <begin position="249"/>
        <end position="261"/>
    </location>
</feature>
<sequence>MWSKLYVLIRPLRYTVAFLAFLNFMAIATALRFTASEDDTSSISFMDFQQIVINGAIFVACVYSAFGRTMWTSAYRGVIVAIVCVLSLIYSISLLLHIQSQGGCASPFFTEVRTRCIIQYVVSGIEILWTVLLAIETVIRHFQSRDVDWLNKMRIEEEERAMAGAVHYQPDLSLYGNGSPAGAPRFSEIDGDAYAVPSSVELESLPAYMPRPDKDQPIIIDLANNTTQQQAPMYYQPPTTPPPPHFTDASGSASTSAGLSAQPRTAVASGSPSSAPAPGGPPLPSYVP</sequence>
<organism evidence="3 4">
    <name type="scientific">Dissophora globulifera</name>
    <dbReference type="NCBI Taxonomy" id="979702"/>
    <lineage>
        <taxon>Eukaryota</taxon>
        <taxon>Fungi</taxon>
        <taxon>Fungi incertae sedis</taxon>
        <taxon>Mucoromycota</taxon>
        <taxon>Mortierellomycotina</taxon>
        <taxon>Mortierellomycetes</taxon>
        <taxon>Mortierellales</taxon>
        <taxon>Mortierellaceae</taxon>
        <taxon>Dissophora</taxon>
    </lineage>
</organism>
<comment type="caution">
    <text evidence="3">The sequence shown here is derived from an EMBL/GenBank/DDBJ whole genome shotgun (WGS) entry which is preliminary data.</text>
</comment>
<feature type="transmembrane region" description="Helical" evidence="2">
    <location>
        <begin position="48"/>
        <end position="66"/>
    </location>
</feature>
<feature type="transmembrane region" description="Helical" evidence="2">
    <location>
        <begin position="78"/>
        <end position="97"/>
    </location>
</feature>
<keyword evidence="4" id="KW-1185">Reference proteome</keyword>
<reference evidence="3" key="1">
    <citation type="journal article" date="2020" name="Fungal Divers.">
        <title>Resolving the Mortierellaceae phylogeny through synthesis of multi-gene phylogenetics and phylogenomics.</title>
        <authorList>
            <person name="Vandepol N."/>
            <person name="Liber J."/>
            <person name="Desiro A."/>
            <person name="Na H."/>
            <person name="Kennedy M."/>
            <person name="Barry K."/>
            <person name="Grigoriev I.V."/>
            <person name="Miller A.N."/>
            <person name="O'Donnell K."/>
            <person name="Stajich J.E."/>
            <person name="Bonito G."/>
        </authorList>
    </citation>
    <scope>NUCLEOTIDE SEQUENCE</scope>
    <source>
        <strain evidence="3">REB-010B</strain>
    </source>
</reference>
<feature type="transmembrane region" description="Helical" evidence="2">
    <location>
        <begin position="117"/>
        <end position="135"/>
    </location>
</feature>
<dbReference type="AlphaFoldDB" id="A0A9P6UN20"/>
<dbReference type="EMBL" id="JAAAIP010000702">
    <property type="protein sequence ID" value="KAG0313531.1"/>
    <property type="molecule type" value="Genomic_DNA"/>
</dbReference>
<keyword evidence="2" id="KW-0472">Membrane</keyword>
<keyword evidence="2" id="KW-1133">Transmembrane helix</keyword>
<evidence type="ECO:0000256" key="2">
    <source>
        <dbReference type="SAM" id="Phobius"/>
    </source>
</evidence>
<gene>
    <name evidence="3" type="ORF">BGZ99_008833</name>
</gene>